<evidence type="ECO:0000259" key="2">
    <source>
        <dbReference type="SMART" id="SM00909"/>
    </source>
</evidence>
<feature type="region of interest" description="Disordered" evidence="1">
    <location>
        <begin position="37"/>
        <end position="60"/>
    </location>
</feature>
<comment type="caution">
    <text evidence="3">The sequence shown here is derived from an EMBL/GenBank/DDBJ whole genome shotgun (WGS) entry which is preliminary data.</text>
</comment>
<dbReference type="Pfam" id="PF10646">
    <property type="entry name" value="Germane"/>
    <property type="match status" value="1"/>
</dbReference>
<dbReference type="AlphaFoldDB" id="A0A645BXJ0"/>
<sequence>MRKMFAKAKVSALVLAAMLVLSGCGVQGVAAPTLAPTPTPTLEPSPSPTAEATPTAAATPTPHYSIEQFLPLEDVYYGYADETGRLVDSVVEYFNETTPVLQRRLIQQKHVQVFSIVDGALLEQYALDGVSYRYNFTSRQAQAQTVLLKAPIETGTEWDSADGHSAITDVGVRLRLPIGEYECVRVSTKRADGSAAERYYAPGMGLVAEYDTAVDGTRTSLELKYTETARPQSISVKLYYVSMASKSLRYTTRQLKFSANQSVVSRIASELRSAPSGLAPLTSGAKVSGVRVSGGRITINLAKPLNSVESNHEKLILYALINTYCDYYNASSARILAGGEAYVSDGLALGVDEYIPPIPASEIG</sequence>
<gene>
    <name evidence="3" type="ORF">SDC9_117061</name>
</gene>
<dbReference type="PROSITE" id="PS51257">
    <property type="entry name" value="PROKAR_LIPOPROTEIN"/>
    <property type="match status" value="1"/>
</dbReference>
<organism evidence="3">
    <name type="scientific">bioreactor metagenome</name>
    <dbReference type="NCBI Taxonomy" id="1076179"/>
    <lineage>
        <taxon>unclassified sequences</taxon>
        <taxon>metagenomes</taxon>
        <taxon>ecological metagenomes</taxon>
    </lineage>
</organism>
<feature type="compositionally biased region" description="Pro residues" evidence="1">
    <location>
        <begin position="37"/>
        <end position="47"/>
    </location>
</feature>
<evidence type="ECO:0000256" key="1">
    <source>
        <dbReference type="SAM" id="MobiDB-lite"/>
    </source>
</evidence>
<proteinExistence type="predicted"/>
<dbReference type="SMART" id="SM00909">
    <property type="entry name" value="Germane"/>
    <property type="match status" value="1"/>
</dbReference>
<feature type="domain" description="GerMN" evidence="2">
    <location>
        <begin position="264"/>
        <end position="346"/>
    </location>
</feature>
<dbReference type="EMBL" id="VSSQ01023280">
    <property type="protein sequence ID" value="MPM70109.1"/>
    <property type="molecule type" value="Genomic_DNA"/>
</dbReference>
<name>A0A645BXJ0_9ZZZZ</name>
<dbReference type="InterPro" id="IPR019606">
    <property type="entry name" value="GerMN"/>
</dbReference>
<evidence type="ECO:0000313" key="3">
    <source>
        <dbReference type="EMBL" id="MPM70109.1"/>
    </source>
</evidence>
<feature type="compositionally biased region" description="Low complexity" evidence="1">
    <location>
        <begin position="48"/>
        <end position="60"/>
    </location>
</feature>
<reference evidence="3" key="1">
    <citation type="submission" date="2019-08" db="EMBL/GenBank/DDBJ databases">
        <authorList>
            <person name="Kucharzyk K."/>
            <person name="Murdoch R.W."/>
            <person name="Higgins S."/>
            <person name="Loffler F."/>
        </authorList>
    </citation>
    <scope>NUCLEOTIDE SEQUENCE</scope>
</reference>
<accession>A0A645BXJ0</accession>
<protein>
    <recommendedName>
        <fullName evidence="2">GerMN domain-containing protein</fullName>
    </recommendedName>
</protein>